<dbReference type="SUPFAM" id="SSF75620">
    <property type="entry name" value="Release factor"/>
    <property type="match status" value="1"/>
</dbReference>
<dbReference type="AlphaFoldDB" id="A0A0G0JMX5"/>
<dbReference type="Pfam" id="PF00472">
    <property type="entry name" value="RF-1"/>
    <property type="match status" value="1"/>
</dbReference>
<dbReference type="InterPro" id="IPR005139">
    <property type="entry name" value="PCRF"/>
</dbReference>
<dbReference type="Gene3D" id="3.30.70.1660">
    <property type="match status" value="1"/>
</dbReference>
<accession>A0A0G0JMX5</accession>
<dbReference type="PANTHER" id="PTHR43116:SF3">
    <property type="entry name" value="CLASS I PEPTIDE CHAIN RELEASE FACTOR"/>
    <property type="match status" value="1"/>
</dbReference>
<evidence type="ECO:0000256" key="3">
    <source>
        <dbReference type="ARBA" id="ARBA00022917"/>
    </source>
</evidence>
<organism evidence="8 9">
    <name type="scientific">Candidatus Daviesbacteria bacterium GW2011_GWA2_38_24</name>
    <dbReference type="NCBI Taxonomy" id="1618422"/>
    <lineage>
        <taxon>Bacteria</taxon>
        <taxon>Candidatus Daviesiibacteriota</taxon>
    </lineage>
</organism>
<dbReference type="PROSITE" id="PS00745">
    <property type="entry name" value="RF_PROK_I"/>
    <property type="match status" value="1"/>
</dbReference>
<reference evidence="8 9" key="1">
    <citation type="journal article" date="2015" name="Nature">
        <title>rRNA introns, odd ribosomes, and small enigmatic genomes across a large radiation of phyla.</title>
        <authorList>
            <person name="Brown C.T."/>
            <person name="Hug L.A."/>
            <person name="Thomas B.C."/>
            <person name="Sharon I."/>
            <person name="Castelle C.J."/>
            <person name="Singh A."/>
            <person name="Wilkins M.J."/>
            <person name="Williams K.H."/>
            <person name="Banfield J.F."/>
        </authorList>
    </citation>
    <scope>NUCLEOTIDE SEQUENCE [LARGE SCALE GENOMIC DNA]</scope>
</reference>
<evidence type="ECO:0000313" key="8">
    <source>
        <dbReference type="EMBL" id="KKQ64520.1"/>
    </source>
</evidence>
<dbReference type="Gene3D" id="1.20.58.410">
    <property type="entry name" value="Release factor"/>
    <property type="match status" value="1"/>
</dbReference>
<dbReference type="InterPro" id="IPR004374">
    <property type="entry name" value="PrfB"/>
</dbReference>
<dbReference type="Proteomes" id="UP000034235">
    <property type="component" value="Unassembled WGS sequence"/>
</dbReference>
<protein>
    <recommendedName>
        <fullName evidence="4 5">Peptide chain release factor 2</fullName>
        <shortName evidence="4">RF-2</shortName>
    </recommendedName>
</protein>
<comment type="caution">
    <text evidence="8">The sequence shown here is derived from an EMBL/GenBank/DDBJ whole genome shotgun (WGS) entry which is preliminary data.</text>
</comment>
<feature type="domain" description="Prokaryotic-type class I peptide chain release factors" evidence="7">
    <location>
        <begin position="217"/>
        <end position="233"/>
    </location>
</feature>
<dbReference type="HAMAP" id="MF_00094">
    <property type="entry name" value="Rel_fac_2"/>
    <property type="match status" value="1"/>
</dbReference>
<keyword evidence="3 4" id="KW-0648">Protein biosynthesis</keyword>
<sequence>MEINIEQLKAKYQSILNKANLNGKKVELKTLEEQSYKPLFWQEPKKAGETMKKITDLKKEIEDLEMIEFLLEENQFVEAKKLINKYEILLFLSGPYDKSGAIFSIHAGQGGTEAMDWSSMLYRMYTRYFERKNWRFEEFDRVTGEEAGIKSSIINVYGKFAYGYLKAEAGVHRLVRQSPFNADKLRQTSFSLVEVLPIIEDKEINIRDDEIEWEFYHSGGHGGQNVNKVSTAVRLIHKPSGIIVACQTERYQGANRENAMKILRAKLWKIEEEKRVKTMAGFKTETMASWGHQIRSYVLHPYKLIKDLRTDYEETQTDRVLDGELDGFVEAYLKQSK</sequence>
<dbReference type="GO" id="GO:0005737">
    <property type="term" value="C:cytoplasm"/>
    <property type="evidence" value="ECO:0007669"/>
    <property type="project" value="UniProtKB-SubCell"/>
</dbReference>
<dbReference type="NCBIfam" id="TIGR00020">
    <property type="entry name" value="prfB"/>
    <property type="match status" value="1"/>
</dbReference>
<evidence type="ECO:0000256" key="4">
    <source>
        <dbReference type="HAMAP-Rule" id="MF_00094"/>
    </source>
</evidence>
<comment type="subcellular location">
    <subcellularLocation>
        <location evidence="4">Cytoplasm</location>
    </subcellularLocation>
</comment>
<keyword evidence="2 4" id="KW-0488">Methylation</keyword>
<proteinExistence type="inferred from homology"/>
<dbReference type="Gene3D" id="3.30.160.20">
    <property type="match status" value="1"/>
</dbReference>
<gene>
    <name evidence="4" type="primary">prfB</name>
    <name evidence="8" type="ORF">US86_C0020G0003</name>
</gene>
<evidence type="ECO:0000256" key="2">
    <source>
        <dbReference type="ARBA" id="ARBA00022481"/>
    </source>
</evidence>
<dbReference type="GO" id="GO:0016149">
    <property type="term" value="F:translation release factor activity, codon specific"/>
    <property type="evidence" value="ECO:0007669"/>
    <property type="project" value="UniProtKB-UniRule"/>
</dbReference>
<dbReference type="InterPro" id="IPR045853">
    <property type="entry name" value="Pep_chain_release_fac_I_sf"/>
</dbReference>
<comment type="PTM">
    <text evidence="4">Methylated by PrmC. Methylation increases the termination efficiency of RF2.</text>
</comment>
<evidence type="ECO:0000256" key="6">
    <source>
        <dbReference type="SAM" id="Coils"/>
    </source>
</evidence>
<feature type="coiled-coil region" evidence="6">
    <location>
        <begin position="47"/>
        <end position="74"/>
    </location>
</feature>
<feature type="modified residue" description="N5-methylglutamine" evidence="4">
    <location>
        <position position="224"/>
    </location>
</feature>
<evidence type="ECO:0000256" key="5">
    <source>
        <dbReference type="NCBIfam" id="TIGR00020"/>
    </source>
</evidence>
<evidence type="ECO:0000313" key="9">
    <source>
        <dbReference type="Proteomes" id="UP000034235"/>
    </source>
</evidence>
<dbReference type="InterPro" id="IPR000352">
    <property type="entry name" value="Pep_chain_release_fac_I"/>
</dbReference>
<keyword evidence="4" id="KW-0963">Cytoplasm</keyword>
<comment type="function">
    <text evidence="4">Peptide chain release factor 2 directs the termination of translation in response to the peptide chain termination codons UGA and UAA.</text>
</comment>
<comment type="similarity">
    <text evidence="1 4">Belongs to the prokaryotic/mitochondrial release factor family.</text>
</comment>
<keyword evidence="6" id="KW-0175">Coiled coil</keyword>
<evidence type="ECO:0000259" key="7">
    <source>
        <dbReference type="PROSITE" id="PS00745"/>
    </source>
</evidence>
<evidence type="ECO:0000256" key="1">
    <source>
        <dbReference type="ARBA" id="ARBA00010835"/>
    </source>
</evidence>
<dbReference type="SMART" id="SM00937">
    <property type="entry name" value="PCRF"/>
    <property type="match status" value="1"/>
</dbReference>
<dbReference type="Pfam" id="PF03462">
    <property type="entry name" value="PCRF"/>
    <property type="match status" value="1"/>
</dbReference>
<name>A0A0G0JMX5_9BACT</name>
<dbReference type="PANTHER" id="PTHR43116">
    <property type="entry name" value="PEPTIDE CHAIN RELEASE FACTOR 2"/>
    <property type="match status" value="1"/>
</dbReference>
<dbReference type="EMBL" id="LBUP01000020">
    <property type="protein sequence ID" value="KKQ64520.1"/>
    <property type="molecule type" value="Genomic_DNA"/>
</dbReference>